<evidence type="ECO:0000313" key="7">
    <source>
        <dbReference type="EMBL" id="RTR25786.1"/>
    </source>
</evidence>
<gene>
    <name evidence="7" type="ORF">EJ104_09535</name>
</gene>
<dbReference type="InterPro" id="IPR006696">
    <property type="entry name" value="DUF423"/>
</dbReference>
<evidence type="ECO:0000256" key="6">
    <source>
        <dbReference type="SAM" id="Phobius"/>
    </source>
</evidence>
<comment type="subcellular location">
    <subcellularLocation>
        <location evidence="1">Membrane</location>
        <topology evidence="1">Multi-pass membrane protein</topology>
    </subcellularLocation>
</comment>
<accession>A0A431VRG8</accession>
<organism evidence="7 8">
    <name type="scientific">Deinococcus radiophilus</name>
    <dbReference type="NCBI Taxonomy" id="32062"/>
    <lineage>
        <taxon>Bacteria</taxon>
        <taxon>Thermotogati</taxon>
        <taxon>Deinococcota</taxon>
        <taxon>Deinococci</taxon>
        <taxon>Deinococcales</taxon>
        <taxon>Deinococcaceae</taxon>
        <taxon>Deinococcus</taxon>
    </lineage>
</organism>
<dbReference type="Pfam" id="PF04241">
    <property type="entry name" value="DUF423"/>
    <property type="match status" value="1"/>
</dbReference>
<protein>
    <submittedName>
        <fullName evidence="7">DUF423 domain-containing protein</fullName>
    </submittedName>
</protein>
<evidence type="ECO:0000256" key="5">
    <source>
        <dbReference type="ARBA" id="ARBA00023136"/>
    </source>
</evidence>
<keyword evidence="3 6" id="KW-0812">Transmembrane</keyword>
<feature type="transmembrane region" description="Helical" evidence="6">
    <location>
        <begin position="24"/>
        <end position="47"/>
    </location>
</feature>
<dbReference type="AlphaFoldDB" id="A0A431VRG8"/>
<dbReference type="OrthoDB" id="9802121at2"/>
<feature type="transmembrane region" description="Helical" evidence="6">
    <location>
        <begin position="92"/>
        <end position="113"/>
    </location>
</feature>
<dbReference type="PANTHER" id="PTHR43461:SF1">
    <property type="entry name" value="TRANSMEMBRANE PROTEIN 256"/>
    <property type="match status" value="1"/>
</dbReference>
<feature type="transmembrane region" description="Helical" evidence="6">
    <location>
        <begin position="119"/>
        <end position="143"/>
    </location>
</feature>
<feature type="transmembrane region" description="Helical" evidence="6">
    <location>
        <begin position="67"/>
        <end position="85"/>
    </location>
</feature>
<proteinExistence type="inferred from homology"/>
<evidence type="ECO:0000256" key="3">
    <source>
        <dbReference type="ARBA" id="ARBA00022692"/>
    </source>
</evidence>
<evidence type="ECO:0000256" key="1">
    <source>
        <dbReference type="ARBA" id="ARBA00004141"/>
    </source>
</evidence>
<sequence>MTPLGSPVPQVQTSVSSFLPRRRALAAGAWWAALAVALGAFGAHGLASEVAAGHMSAADLATFETAVRYQAYAALALMAAGAAGFGGWPVRLIALGSLIFSGSLYLLVGLRMMGLDLGWLGAVTPIGGVLMIAGLIWLGLIAWRH</sequence>
<keyword evidence="8" id="KW-1185">Reference proteome</keyword>
<dbReference type="GO" id="GO:0005886">
    <property type="term" value="C:plasma membrane"/>
    <property type="evidence" value="ECO:0007669"/>
    <property type="project" value="TreeGrafter"/>
</dbReference>
<dbReference type="Proteomes" id="UP000277766">
    <property type="component" value="Unassembled WGS sequence"/>
</dbReference>
<keyword evidence="4 6" id="KW-1133">Transmembrane helix</keyword>
<keyword evidence="5 6" id="KW-0472">Membrane</keyword>
<evidence type="ECO:0000256" key="2">
    <source>
        <dbReference type="ARBA" id="ARBA00009694"/>
    </source>
</evidence>
<name>A0A431VRG8_9DEIO</name>
<comment type="caution">
    <text evidence="7">The sequence shown here is derived from an EMBL/GenBank/DDBJ whole genome shotgun (WGS) entry which is preliminary data.</text>
</comment>
<evidence type="ECO:0000313" key="8">
    <source>
        <dbReference type="Proteomes" id="UP000277766"/>
    </source>
</evidence>
<dbReference type="PANTHER" id="PTHR43461">
    <property type="entry name" value="TRANSMEMBRANE PROTEIN 256"/>
    <property type="match status" value="1"/>
</dbReference>
<evidence type="ECO:0000256" key="4">
    <source>
        <dbReference type="ARBA" id="ARBA00022989"/>
    </source>
</evidence>
<dbReference type="EMBL" id="RXPE01000021">
    <property type="protein sequence ID" value="RTR25786.1"/>
    <property type="molecule type" value="Genomic_DNA"/>
</dbReference>
<dbReference type="RefSeq" id="WP_126352500.1">
    <property type="nucleotide sequence ID" value="NZ_CP086380.1"/>
</dbReference>
<reference evidence="7 8" key="1">
    <citation type="submission" date="2018-12" db="EMBL/GenBank/DDBJ databases">
        <title>Deinococcus radiophilus ATCC 27603 genome sequencing and assembly.</title>
        <authorList>
            <person name="Maclea K.S."/>
            <person name="Maynard C.R."/>
        </authorList>
    </citation>
    <scope>NUCLEOTIDE SEQUENCE [LARGE SCALE GENOMIC DNA]</scope>
    <source>
        <strain evidence="7 8">ATCC 27603</strain>
    </source>
</reference>
<comment type="similarity">
    <text evidence="2">Belongs to the UPF0382 family.</text>
</comment>